<organism evidence="4 5">
    <name type="scientific">Cohnella lubricantis</name>
    <dbReference type="NCBI Taxonomy" id="2163172"/>
    <lineage>
        <taxon>Bacteria</taxon>
        <taxon>Bacillati</taxon>
        <taxon>Bacillota</taxon>
        <taxon>Bacilli</taxon>
        <taxon>Bacillales</taxon>
        <taxon>Paenibacillaceae</taxon>
        <taxon>Cohnella</taxon>
    </lineage>
</organism>
<evidence type="ECO:0000313" key="5">
    <source>
        <dbReference type="Proteomes" id="UP000574133"/>
    </source>
</evidence>
<evidence type="ECO:0000313" key="4">
    <source>
        <dbReference type="EMBL" id="MBB6675907.1"/>
    </source>
</evidence>
<dbReference type="InterPro" id="IPR027417">
    <property type="entry name" value="P-loop_NTPase"/>
</dbReference>
<dbReference type="Pfam" id="PF00685">
    <property type="entry name" value="Sulfotransfer_1"/>
    <property type="match status" value="1"/>
</dbReference>
<feature type="domain" description="Sulfotransferase" evidence="3">
    <location>
        <begin position="13"/>
        <end position="246"/>
    </location>
</feature>
<keyword evidence="5" id="KW-1185">Reference proteome</keyword>
<accession>A0A841TA46</accession>
<dbReference type="InterPro" id="IPR000863">
    <property type="entry name" value="Sulfotransferase_dom"/>
</dbReference>
<protein>
    <submittedName>
        <fullName evidence="4">Sulfotransferase domain-containing protein</fullName>
    </submittedName>
</protein>
<gene>
    <name evidence="4" type="ORF">H4Q31_01045</name>
</gene>
<proteinExistence type="inferred from homology"/>
<dbReference type="Gene3D" id="3.40.50.300">
    <property type="entry name" value="P-loop containing nucleotide triphosphate hydrolases"/>
    <property type="match status" value="1"/>
</dbReference>
<evidence type="ECO:0000259" key="3">
    <source>
        <dbReference type="Pfam" id="PF00685"/>
    </source>
</evidence>
<dbReference type="EMBL" id="JACJVN010000006">
    <property type="protein sequence ID" value="MBB6675907.1"/>
    <property type="molecule type" value="Genomic_DNA"/>
</dbReference>
<evidence type="ECO:0000256" key="1">
    <source>
        <dbReference type="ARBA" id="ARBA00005771"/>
    </source>
</evidence>
<name>A0A841TA46_9BACL</name>
<comment type="similarity">
    <text evidence="1">Belongs to the sulfotransferase 1 family.</text>
</comment>
<comment type="caution">
    <text evidence="4">The sequence shown here is derived from an EMBL/GenBank/DDBJ whole genome shotgun (WGS) entry which is preliminary data.</text>
</comment>
<dbReference type="AlphaFoldDB" id="A0A841TA46"/>
<dbReference type="Proteomes" id="UP000574133">
    <property type="component" value="Unassembled WGS sequence"/>
</dbReference>
<keyword evidence="2 4" id="KW-0808">Transferase</keyword>
<sequence length="259" mass="30490">MYPQGPISLPPFISSSVPKSGTHLMHQMLNGIPGVTNDINDASKKFFANNPPAGFYDDHSRRLALLQPNQFAIGHLYYEDRYARMLEQYKLKHIFLYRDPRDVFVSLIYYIADNWIAHPLHPYFRTRYFTFEDRAAALLQGIPEYSLTFGQYITLFYGWIREPNCLKVSFEQLMVTPERRRETVLRILHYLWEGRMLPMPMQTMAFSMESRINSTTSRTFRKGLIGSWRTEFSGRIKQLFKQNAGQLVIDTGYEKTMNW</sequence>
<dbReference type="RefSeq" id="WP_185177213.1">
    <property type="nucleotide sequence ID" value="NZ_CBCSEP010000014.1"/>
</dbReference>
<dbReference type="SUPFAM" id="SSF52540">
    <property type="entry name" value="P-loop containing nucleoside triphosphate hydrolases"/>
    <property type="match status" value="1"/>
</dbReference>
<evidence type="ECO:0000256" key="2">
    <source>
        <dbReference type="ARBA" id="ARBA00022679"/>
    </source>
</evidence>
<reference evidence="4 5" key="1">
    <citation type="submission" date="2020-08" db="EMBL/GenBank/DDBJ databases">
        <title>Cohnella phylogeny.</title>
        <authorList>
            <person name="Dunlap C."/>
        </authorList>
    </citation>
    <scope>NUCLEOTIDE SEQUENCE [LARGE SCALE GENOMIC DNA]</scope>
    <source>
        <strain evidence="4 5">DSM 103658</strain>
    </source>
</reference>
<dbReference type="PANTHER" id="PTHR11783">
    <property type="entry name" value="SULFOTRANSFERASE SULT"/>
    <property type="match status" value="1"/>
</dbReference>
<dbReference type="GO" id="GO:0008146">
    <property type="term" value="F:sulfotransferase activity"/>
    <property type="evidence" value="ECO:0007669"/>
    <property type="project" value="InterPro"/>
</dbReference>